<keyword evidence="3" id="KW-1185">Reference proteome</keyword>
<accession>A0ABU6HE08</accession>
<dbReference type="PANTHER" id="PTHR36930:SF1">
    <property type="entry name" value="MOSC DOMAIN-CONTAINING PROTEIN"/>
    <property type="match status" value="1"/>
</dbReference>
<dbReference type="InterPro" id="IPR005302">
    <property type="entry name" value="MoCF_Sase_C"/>
</dbReference>
<gene>
    <name evidence="2" type="ORF">VK792_00280</name>
</gene>
<dbReference type="EMBL" id="JAYLLH010000001">
    <property type="protein sequence ID" value="MEC3859703.1"/>
    <property type="molecule type" value="Genomic_DNA"/>
</dbReference>
<dbReference type="PROSITE" id="PS51340">
    <property type="entry name" value="MOSC"/>
    <property type="match status" value="1"/>
</dbReference>
<dbReference type="Proteomes" id="UP001348149">
    <property type="component" value="Unassembled WGS sequence"/>
</dbReference>
<dbReference type="RefSeq" id="WP_326295150.1">
    <property type="nucleotide sequence ID" value="NZ_JAYLLH010000001.1"/>
</dbReference>
<dbReference type="Gene3D" id="2.40.33.20">
    <property type="entry name" value="PK beta-barrel domain-like"/>
    <property type="match status" value="1"/>
</dbReference>
<evidence type="ECO:0000313" key="3">
    <source>
        <dbReference type="Proteomes" id="UP001348149"/>
    </source>
</evidence>
<protein>
    <submittedName>
        <fullName evidence="2">MOSC domain-containing protein</fullName>
    </submittedName>
</protein>
<sequence>MPALKPTDFIARIVWLGLVPADGGLQAEARDNLVLGFDGIPGEKHGGLTRASCSRVISQHPRGTEIRNARQVSIASAEDLALIAADMGLDAIRPEWIGASMVIEGIPDFSHVPPSSRLQGPDGCAIAVDMENRPCHLPGREIDKDAQGFGGKFKRAARSRRGIVGWVERPGTLRIGDELRLHVPDQPVWAHLDQARG</sequence>
<organism evidence="2 3">
    <name type="scientific">Mesobacterium hydrothermale</name>
    <dbReference type="NCBI Taxonomy" id="3111907"/>
    <lineage>
        <taxon>Bacteria</taxon>
        <taxon>Pseudomonadati</taxon>
        <taxon>Pseudomonadota</taxon>
        <taxon>Alphaproteobacteria</taxon>
        <taxon>Rhodobacterales</taxon>
        <taxon>Roseobacteraceae</taxon>
        <taxon>Mesobacterium</taxon>
    </lineage>
</organism>
<dbReference type="SUPFAM" id="SSF50800">
    <property type="entry name" value="PK beta-barrel domain-like"/>
    <property type="match status" value="1"/>
</dbReference>
<evidence type="ECO:0000313" key="2">
    <source>
        <dbReference type="EMBL" id="MEC3859703.1"/>
    </source>
</evidence>
<evidence type="ECO:0000259" key="1">
    <source>
        <dbReference type="PROSITE" id="PS51340"/>
    </source>
</evidence>
<feature type="domain" description="MOSC" evidence="1">
    <location>
        <begin position="27"/>
        <end position="182"/>
    </location>
</feature>
<dbReference type="InterPro" id="IPR052716">
    <property type="entry name" value="MOSC_domain"/>
</dbReference>
<dbReference type="Pfam" id="PF03473">
    <property type="entry name" value="MOSC"/>
    <property type="match status" value="1"/>
</dbReference>
<name>A0ABU6HE08_9RHOB</name>
<dbReference type="InterPro" id="IPR011037">
    <property type="entry name" value="Pyrv_Knase-like_insert_dom_sf"/>
</dbReference>
<comment type="caution">
    <text evidence="2">The sequence shown here is derived from an EMBL/GenBank/DDBJ whole genome shotgun (WGS) entry which is preliminary data.</text>
</comment>
<reference evidence="2 3" key="1">
    <citation type="submission" date="2024-01" db="EMBL/GenBank/DDBJ databases">
        <title>Mesobacterium rodlantinim sp. nov., isolated from shallow sea hydrothermal systems off Kueishantao Island.</title>
        <authorList>
            <person name="Su Z."/>
            <person name="Tang K."/>
        </authorList>
    </citation>
    <scope>NUCLEOTIDE SEQUENCE [LARGE SCALE GENOMIC DNA]</scope>
    <source>
        <strain evidence="2 3">TK19101</strain>
    </source>
</reference>
<dbReference type="PANTHER" id="PTHR36930">
    <property type="entry name" value="METAL-SULFUR CLUSTER BIOSYNTHESIS PROTEINS YUAD-RELATED"/>
    <property type="match status" value="1"/>
</dbReference>
<proteinExistence type="predicted"/>